<dbReference type="Gene3D" id="2.60.40.1890">
    <property type="entry name" value="PCu(A)C copper chaperone"/>
    <property type="match status" value="1"/>
</dbReference>
<comment type="caution">
    <text evidence="1">The sequence shown here is derived from an EMBL/GenBank/DDBJ whole genome shotgun (WGS) entry which is preliminary data.</text>
</comment>
<dbReference type="InterPro" id="IPR007410">
    <property type="entry name" value="LpqE-like"/>
</dbReference>
<dbReference type="PANTHER" id="PTHR36302:SF1">
    <property type="entry name" value="COPPER CHAPERONE PCU(A)C"/>
    <property type="match status" value="1"/>
</dbReference>
<dbReference type="InterPro" id="IPR036182">
    <property type="entry name" value="PCuAC_sf"/>
</dbReference>
<gene>
    <name evidence="1" type="ORF">HBH25_06780</name>
</gene>
<protein>
    <submittedName>
        <fullName evidence="1">Copper chaperone PCu(A)C</fullName>
    </submittedName>
</protein>
<dbReference type="Pfam" id="PF04314">
    <property type="entry name" value="PCuAC"/>
    <property type="match status" value="1"/>
</dbReference>
<reference evidence="1 2" key="1">
    <citation type="submission" date="2020-03" db="EMBL/GenBank/DDBJ databases">
        <authorList>
            <person name="Wang L."/>
            <person name="He N."/>
            <person name="Li Y."/>
            <person name="Fang Y."/>
            <person name="Zhang F."/>
        </authorList>
    </citation>
    <scope>NUCLEOTIDE SEQUENCE [LARGE SCALE GENOMIC DNA]</scope>
    <source>
        <strain evidence="2">hsmgli-8</strain>
    </source>
</reference>
<organism evidence="1 2">
    <name type="scientific">Pseudomonas quercus</name>
    <dbReference type="NCBI Taxonomy" id="2722792"/>
    <lineage>
        <taxon>Bacteria</taxon>
        <taxon>Pseudomonadati</taxon>
        <taxon>Pseudomonadota</taxon>
        <taxon>Gammaproteobacteria</taxon>
        <taxon>Pseudomonadales</taxon>
        <taxon>Pseudomonadaceae</taxon>
        <taxon>Pseudomonas</taxon>
    </lineage>
</organism>
<keyword evidence="2" id="KW-1185">Reference proteome</keyword>
<dbReference type="SUPFAM" id="SSF110087">
    <property type="entry name" value="DR1885-like metal-binding protein"/>
    <property type="match status" value="1"/>
</dbReference>
<evidence type="ECO:0000313" key="1">
    <source>
        <dbReference type="EMBL" id="NJP00563.1"/>
    </source>
</evidence>
<sequence>MASAKDYHIGNLDVIAPWSQALPPNAPTVAAYFTVRNTGMGDDRLLGLDSPVAAEAQLHEHIGADGMMKMQQVDGLIIPAAGQVRLAPMGGHVMLLGLADRSQLVSGASFPLVLHFEKAGDLEIQVPVLANPPEGNGVPLQGG</sequence>
<dbReference type="InterPro" id="IPR058248">
    <property type="entry name" value="Lxx211020-like"/>
</dbReference>
<accession>A0ABX0YEV6</accession>
<dbReference type="PANTHER" id="PTHR36302">
    <property type="entry name" value="BLR7088 PROTEIN"/>
    <property type="match status" value="1"/>
</dbReference>
<evidence type="ECO:0000313" key="2">
    <source>
        <dbReference type="Proteomes" id="UP000746535"/>
    </source>
</evidence>
<name>A0ABX0YEV6_9PSED</name>
<dbReference type="Proteomes" id="UP000746535">
    <property type="component" value="Unassembled WGS sequence"/>
</dbReference>
<dbReference type="EMBL" id="JAAVJI010000003">
    <property type="protein sequence ID" value="NJP00563.1"/>
    <property type="molecule type" value="Genomic_DNA"/>
</dbReference>
<proteinExistence type="predicted"/>